<dbReference type="InterPro" id="IPR003660">
    <property type="entry name" value="HAMP_dom"/>
</dbReference>
<evidence type="ECO:0000259" key="14">
    <source>
        <dbReference type="PROSITE" id="PS50885"/>
    </source>
</evidence>
<comment type="caution">
    <text evidence="15">The sequence shown here is derived from an EMBL/GenBank/DDBJ whole genome shotgun (WGS) entry which is preliminary data.</text>
</comment>
<accession>A0A137ZRZ6</accession>
<evidence type="ECO:0000256" key="9">
    <source>
        <dbReference type="ARBA" id="ARBA00023012"/>
    </source>
</evidence>
<comment type="catalytic activity">
    <reaction evidence="1">
        <text>ATP + protein L-histidine = ADP + protein N-phospho-L-histidine.</text>
        <dbReference type="EC" id="2.7.13.3"/>
    </reaction>
</comment>
<evidence type="ECO:0000256" key="2">
    <source>
        <dbReference type="ARBA" id="ARBA00004236"/>
    </source>
</evidence>
<dbReference type="EMBL" id="LSRE01000002">
    <property type="protein sequence ID" value="KXP00973.1"/>
    <property type="molecule type" value="Genomic_DNA"/>
</dbReference>
<feature type="transmembrane region" description="Helical" evidence="12">
    <location>
        <begin position="134"/>
        <end position="154"/>
    </location>
</feature>
<proteinExistence type="predicted"/>
<dbReference type="RefSeq" id="WP_068743743.1">
    <property type="nucleotide sequence ID" value="NZ_LSRE01000002.1"/>
</dbReference>
<evidence type="ECO:0000313" key="15">
    <source>
        <dbReference type="EMBL" id="KXP00973.1"/>
    </source>
</evidence>
<evidence type="ECO:0000256" key="12">
    <source>
        <dbReference type="SAM" id="Phobius"/>
    </source>
</evidence>
<feature type="domain" description="HAMP" evidence="14">
    <location>
        <begin position="157"/>
        <end position="209"/>
    </location>
</feature>
<feature type="transmembrane region" description="Helical" evidence="12">
    <location>
        <begin position="6"/>
        <end position="27"/>
    </location>
</feature>
<evidence type="ECO:0000256" key="10">
    <source>
        <dbReference type="ARBA" id="ARBA00023136"/>
    </source>
</evidence>
<evidence type="ECO:0000256" key="4">
    <source>
        <dbReference type="ARBA" id="ARBA00022553"/>
    </source>
</evidence>
<dbReference type="InterPro" id="IPR004358">
    <property type="entry name" value="Sig_transdc_His_kin-like_C"/>
</dbReference>
<dbReference type="Proteomes" id="UP000070409">
    <property type="component" value="Unassembled WGS sequence"/>
</dbReference>
<keyword evidence="16" id="KW-1185">Reference proteome</keyword>
<keyword evidence="4" id="KW-0597">Phosphoprotein</keyword>
<evidence type="ECO:0000259" key="13">
    <source>
        <dbReference type="PROSITE" id="PS50109"/>
    </source>
</evidence>
<dbReference type="InterPro" id="IPR003661">
    <property type="entry name" value="HisK_dim/P_dom"/>
</dbReference>
<keyword evidence="9" id="KW-0902">Two-component regulatory system</keyword>
<dbReference type="PANTHER" id="PTHR45436:SF5">
    <property type="entry name" value="SENSOR HISTIDINE KINASE TRCS"/>
    <property type="match status" value="1"/>
</dbReference>
<dbReference type="Gene3D" id="1.10.287.130">
    <property type="match status" value="1"/>
</dbReference>
<dbReference type="Pfam" id="PF02518">
    <property type="entry name" value="HATPase_c"/>
    <property type="match status" value="1"/>
</dbReference>
<dbReference type="PANTHER" id="PTHR45436">
    <property type="entry name" value="SENSOR HISTIDINE KINASE YKOH"/>
    <property type="match status" value="1"/>
</dbReference>
<evidence type="ECO:0000256" key="7">
    <source>
        <dbReference type="ARBA" id="ARBA00022777"/>
    </source>
</evidence>
<name>A0A137ZRZ6_9ACTN</name>
<gene>
    <name evidence="15" type="ORF">AXK61_13325</name>
</gene>
<reference evidence="15 16" key="1">
    <citation type="submission" date="2016-02" db="EMBL/GenBank/DDBJ databases">
        <authorList>
            <person name="Teng J.L."/>
            <person name="Tang Y."/>
            <person name="Huang Y."/>
            <person name="Guo F."/>
            <person name="Wei W."/>
            <person name="Chen J.H."/>
            <person name="Wong S.Y."/>
            <person name="Lau S.K."/>
            <person name="Woo P.C."/>
        </authorList>
    </citation>
    <scope>NUCLEOTIDE SEQUENCE [LARGE SCALE GENOMIC DNA]</scope>
    <source>
        <strain evidence="15 16">JCM 13375</strain>
    </source>
</reference>
<feature type="region of interest" description="Disordered" evidence="11">
    <location>
        <begin position="416"/>
        <end position="437"/>
    </location>
</feature>
<dbReference type="EC" id="2.7.13.3" evidence="3"/>
<organism evidence="15 16">
    <name type="scientific">Tsukamurella pseudospumae</name>
    <dbReference type="NCBI Taxonomy" id="239498"/>
    <lineage>
        <taxon>Bacteria</taxon>
        <taxon>Bacillati</taxon>
        <taxon>Actinomycetota</taxon>
        <taxon>Actinomycetes</taxon>
        <taxon>Mycobacteriales</taxon>
        <taxon>Tsukamurellaceae</taxon>
        <taxon>Tsukamurella</taxon>
    </lineage>
</organism>
<dbReference type="InterPro" id="IPR003594">
    <property type="entry name" value="HATPase_dom"/>
</dbReference>
<keyword evidence="5" id="KW-0808">Transferase</keyword>
<dbReference type="PRINTS" id="PR00344">
    <property type="entry name" value="BCTRLSENSOR"/>
</dbReference>
<dbReference type="InterPro" id="IPR036890">
    <property type="entry name" value="HATPase_C_sf"/>
</dbReference>
<sequence length="437" mass="47156">MRYRILRSTIAVVAVTGLFLGLPLMFYTWRWLDDTARTDLQHRLQRASSEILGQEQRTGVVGQPPTDRLRLLVPSDGRLVLTYTDTSGTPRELTVGAQEPLEHPMVEGTSLGDAGVLRLEQDYSAVRSEQYRALTIELIVMVLSVTAGVVVAAVTASRVADPVQEVAERAQRLADGDFRPDPHRHGIEELDRVLDVLDAATEEIADRLQRERQIVGDVSHQLRSRLTAIHIRLDELTLHADPEVVVEARAALDQVDRLTTSVSEMVQMARTERNAQGAVDVRAALTPLLNDLAPTFLKAHRRLIVTPDGGGPLPARATASRVREAAAVLLDNALAHGSGAVTVTLGSVGAHTVLVTVADEGSGLSDGDAQRIFRRGYSAGGSTGVGLALARAFIEGDGGRLQLQSRKPTTFAIFLPAAASDDGADPPPRPVREPEPR</sequence>
<dbReference type="SMART" id="SM00387">
    <property type="entry name" value="HATPase_c"/>
    <property type="match status" value="1"/>
</dbReference>
<dbReference type="PROSITE" id="PS50885">
    <property type="entry name" value="HAMP"/>
    <property type="match status" value="1"/>
</dbReference>
<dbReference type="SUPFAM" id="SSF55874">
    <property type="entry name" value="ATPase domain of HSP90 chaperone/DNA topoisomerase II/histidine kinase"/>
    <property type="match status" value="1"/>
</dbReference>
<evidence type="ECO:0000256" key="5">
    <source>
        <dbReference type="ARBA" id="ARBA00022679"/>
    </source>
</evidence>
<comment type="subcellular location">
    <subcellularLocation>
        <location evidence="2">Cell membrane</location>
    </subcellularLocation>
</comment>
<keyword evidence="7" id="KW-0418">Kinase</keyword>
<dbReference type="CDD" id="cd00082">
    <property type="entry name" value="HisKA"/>
    <property type="match status" value="1"/>
</dbReference>
<keyword evidence="6 12" id="KW-0812">Transmembrane</keyword>
<dbReference type="InterPro" id="IPR050428">
    <property type="entry name" value="TCS_sensor_his_kinase"/>
</dbReference>
<evidence type="ECO:0000256" key="6">
    <source>
        <dbReference type="ARBA" id="ARBA00022692"/>
    </source>
</evidence>
<feature type="domain" description="Histidine kinase" evidence="13">
    <location>
        <begin position="217"/>
        <end position="419"/>
    </location>
</feature>
<dbReference type="Gene3D" id="3.30.565.10">
    <property type="entry name" value="Histidine kinase-like ATPase, C-terminal domain"/>
    <property type="match status" value="1"/>
</dbReference>
<dbReference type="InterPro" id="IPR005467">
    <property type="entry name" value="His_kinase_dom"/>
</dbReference>
<dbReference type="PROSITE" id="PS50109">
    <property type="entry name" value="HIS_KIN"/>
    <property type="match status" value="1"/>
</dbReference>
<evidence type="ECO:0000256" key="8">
    <source>
        <dbReference type="ARBA" id="ARBA00022989"/>
    </source>
</evidence>
<keyword evidence="8 12" id="KW-1133">Transmembrane helix</keyword>
<evidence type="ECO:0000256" key="3">
    <source>
        <dbReference type="ARBA" id="ARBA00012438"/>
    </source>
</evidence>
<evidence type="ECO:0000256" key="1">
    <source>
        <dbReference type="ARBA" id="ARBA00000085"/>
    </source>
</evidence>
<protein>
    <recommendedName>
        <fullName evidence="3">histidine kinase</fullName>
        <ecNumber evidence="3">2.7.13.3</ecNumber>
    </recommendedName>
</protein>
<evidence type="ECO:0000313" key="16">
    <source>
        <dbReference type="Proteomes" id="UP000070409"/>
    </source>
</evidence>
<keyword evidence="10 12" id="KW-0472">Membrane</keyword>
<dbReference type="InterPro" id="IPR036097">
    <property type="entry name" value="HisK_dim/P_sf"/>
</dbReference>
<evidence type="ECO:0000256" key="11">
    <source>
        <dbReference type="SAM" id="MobiDB-lite"/>
    </source>
</evidence>
<dbReference type="SUPFAM" id="SSF47384">
    <property type="entry name" value="Homodimeric domain of signal transducing histidine kinase"/>
    <property type="match status" value="1"/>
</dbReference>